<name>A0A0P9K389_9PSED</name>
<comment type="caution">
    <text evidence="2">The sequence shown here is derived from an EMBL/GenBank/DDBJ whole genome shotgun (WGS) entry which is preliminary data.</text>
</comment>
<evidence type="ECO:0000256" key="1">
    <source>
        <dbReference type="ARBA" id="ARBA00022679"/>
    </source>
</evidence>
<dbReference type="CDD" id="cd04301">
    <property type="entry name" value="NAT_SF"/>
    <property type="match status" value="1"/>
</dbReference>
<dbReference type="EMBL" id="RBOC01000035">
    <property type="protein sequence ID" value="RMM13471.1"/>
    <property type="molecule type" value="Genomic_DNA"/>
</dbReference>
<dbReference type="Proteomes" id="UP000278587">
    <property type="component" value="Unassembled WGS sequence"/>
</dbReference>
<organism evidence="2 3">
    <name type="scientific">Pseudomonas caricapapayae</name>
    <dbReference type="NCBI Taxonomy" id="46678"/>
    <lineage>
        <taxon>Bacteria</taxon>
        <taxon>Pseudomonadati</taxon>
        <taxon>Pseudomonadota</taxon>
        <taxon>Gammaproteobacteria</taxon>
        <taxon>Pseudomonadales</taxon>
        <taxon>Pseudomonadaceae</taxon>
        <taxon>Pseudomonas</taxon>
    </lineage>
</organism>
<dbReference type="GO" id="GO:0008080">
    <property type="term" value="F:N-acetyltransferase activity"/>
    <property type="evidence" value="ECO:0007669"/>
    <property type="project" value="InterPro"/>
</dbReference>
<dbReference type="InterPro" id="IPR050769">
    <property type="entry name" value="NAT_camello-type"/>
</dbReference>
<dbReference type="InterPro" id="IPR016181">
    <property type="entry name" value="Acyl_CoA_acyltransferase"/>
</dbReference>
<dbReference type="PANTHER" id="PTHR13947">
    <property type="entry name" value="GNAT FAMILY N-ACETYLTRANSFERASE"/>
    <property type="match status" value="1"/>
</dbReference>
<keyword evidence="1 2" id="KW-0808">Transferase</keyword>
<dbReference type="Pfam" id="PF00583">
    <property type="entry name" value="Acetyltransf_1"/>
    <property type="match status" value="1"/>
</dbReference>
<accession>A0A0P9K389</accession>
<proteinExistence type="predicted"/>
<dbReference type="AlphaFoldDB" id="A0A0P9K389"/>
<dbReference type="PROSITE" id="PS51186">
    <property type="entry name" value="GNAT"/>
    <property type="match status" value="1"/>
</dbReference>
<protein>
    <submittedName>
        <fullName evidence="2">GNAT family acetyltransferase</fullName>
    </submittedName>
</protein>
<evidence type="ECO:0000313" key="2">
    <source>
        <dbReference type="EMBL" id="RMM13471.1"/>
    </source>
</evidence>
<dbReference type="InterPro" id="IPR000182">
    <property type="entry name" value="GNAT_dom"/>
</dbReference>
<dbReference type="Gene3D" id="3.40.630.30">
    <property type="match status" value="1"/>
</dbReference>
<reference evidence="2 3" key="1">
    <citation type="submission" date="2018-08" db="EMBL/GenBank/DDBJ databases">
        <title>Recombination of ecologically and evolutionarily significant loci maintains genetic cohesion in the Pseudomonas syringae species complex.</title>
        <authorList>
            <person name="Dillon M."/>
            <person name="Thakur S."/>
            <person name="Almeida R.N.D."/>
            <person name="Weir B.S."/>
            <person name="Guttman D.S."/>
        </authorList>
    </citation>
    <scope>NUCLEOTIDE SEQUENCE [LARGE SCALE GENOMIC DNA]</scope>
    <source>
        <strain evidence="2 3">ICMP 4086</strain>
    </source>
</reference>
<dbReference type="SUPFAM" id="SSF55729">
    <property type="entry name" value="Acyl-CoA N-acyltransferases (Nat)"/>
    <property type="match status" value="1"/>
</dbReference>
<evidence type="ECO:0000313" key="3">
    <source>
        <dbReference type="Proteomes" id="UP000278587"/>
    </source>
</evidence>
<gene>
    <name evidence="2" type="ORF">ALQ84_00628</name>
</gene>
<sequence>MPDRGRTHGGRPRALIPERTPTQRPDLTDASAGHYWLMRRPLAIPVPAAVWPPRVLPQPFTLDRAQEVHHLLALGYANGQGSVPDYKSWLAAFERDPEFDTSRCFVATLDETVVGVIVCWTSAFIKDLVVNPDVRNTGIGSALLNHLFAHLQRCGEAAVDLYVMENNLAARHLYAKSGMSCLRRFETPAP</sequence>
<dbReference type="PANTHER" id="PTHR13947:SF37">
    <property type="entry name" value="LD18367P"/>
    <property type="match status" value="1"/>
</dbReference>